<accession>A0A1U7NQ05</accession>
<dbReference type="InterPro" id="IPR036895">
    <property type="entry name" value="Uracil-DNA_glycosylase-like_sf"/>
</dbReference>
<dbReference type="RefSeq" id="WP_076340684.1">
    <property type="nucleotide sequence ID" value="NZ_CAMSPY010000010.1"/>
</dbReference>
<name>A0A1U7NQ05_9FIRM</name>
<keyword evidence="2" id="KW-1185">Reference proteome</keyword>
<evidence type="ECO:0000313" key="1">
    <source>
        <dbReference type="EMBL" id="OLU47711.1"/>
    </source>
</evidence>
<organism evidence="1 2">
    <name type="scientific">Dubosiella newyorkensis</name>
    <dbReference type="NCBI Taxonomy" id="1862672"/>
    <lineage>
        <taxon>Bacteria</taxon>
        <taxon>Bacillati</taxon>
        <taxon>Bacillota</taxon>
        <taxon>Erysipelotrichia</taxon>
        <taxon>Erysipelotrichales</taxon>
        <taxon>Erysipelotrichaceae</taxon>
        <taxon>Dubosiella</taxon>
    </lineage>
</organism>
<dbReference type="AlphaFoldDB" id="A0A1U7NQ05"/>
<gene>
    <name evidence="1" type="ORF">BO225_02400</name>
</gene>
<reference evidence="1 2" key="1">
    <citation type="submission" date="2016-11" db="EMBL/GenBank/DDBJ databases">
        <title>Description of two novel members of the family Erysipelotrichaceae: Ileibacterium lipovorans gen. nov., sp. nov. and Dubosiella newyorkensis, gen. nov., sp. nov.</title>
        <authorList>
            <person name="Cox L.M."/>
            <person name="Sohn J."/>
            <person name="Tyrrell K.L."/>
            <person name="Citron D.M."/>
            <person name="Lawson P.A."/>
            <person name="Patel N.B."/>
            <person name="Iizumi T."/>
            <person name="Perez-Perez G.I."/>
            <person name="Goldstein E.J."/>
            <person name="Blaser M.J."/>
        </authorList>
    </citation>
    <scope>NUCLEOTIDE SEQUENCE [LARGE SCALE GENOMIC DNA]</scope>
    <source>
        <strain evidence="1 2">NYU-BL-A4</strain>
    </source>
</reference>
<dbReference type="STRING" id="1862672.BO225_02400"/>
<dbReference type="Gene3D" id="3.40.470.10">
    <property type="entry name" value="Uracil-DNA glycosylase-like domain"/>
    <property type="match status" value="1"/>
</dbReference>
<protein>
    <recommendedName>
        <fullName evidence="3">DNA-deoxyinosine glycosylase</fullName>
    </recommendedName>
</protein>
<evidence type="ECO:0000313" key="2">
    <source>
        <dbReference type="Proteomes" id="UP000186705"/>
    </source>
</evidence>
<proteinExistence type="predicted"/>
<dbReference type="SUPFAM" id="SSF52141">
    <property type="entry name" value="Uracil-DNA glycosylase-like"/>
    <property type="match status" value="1"/>
</dbReference>
<dbReference type="OrthoDB" id="9799921at2"/>
<dbReference type="GeneID" id="78274798"/>
<dbReference type="Proteomes" id="UP000186705">
    <property type="component" value="Unassembled WGS sequence"/>
</dbReference>
<evidence type="ECO:0008006" key="3">
    <source>
        <dbReference type="Google" id="ProtNLM"/>
    </source>
</evidence>
<comment type="caution">
    <text evidence="1">The sequence shown here is derived from an EMBL/GenBank/DDBJ whole genome shotgun (WGS) entry which is preliminary data.</text>
</comment>
<sequence>MYDRPGLQLYKALPPLVFENSRYLFLVTMPSVKAEEAKLYFGDPSNHFWDVLSAIYDLPVNTKEEKLALCQQEKIAITSIVASCLRHMSEADTMEEIQLNDIQGFLEAHPTIDTIICVSHRAKELLERSNYQGGCAIEYVPSPSGADLDYESVDKLLPKYKEALGV</sequence>
<dbReference type="EMBL" id="MPKA01000044">
    <property type="protein sequence ID" value="OLU47711.1"/>
    <property type="molecule type" value="Genomic_DNA"/>
</dbReference>